<dbReference type="PROSITE" id="PS00086">
    <property type="entry name" value="CYTOCHROME_P450"/>
    <property type="match status" value="1"/>
</dbReference>
<dbReference type="PANTHER" id="PTHR46696:SF4">
    <property type="entry name" value="BIOTIN BIOSYNTHESIS CYTOCHROME P450"/>
    <property type="match status" value="1"/>
</dbReference>
<dbReference type="InterPro" id="IPR017972">
    <property type="entry name" value="Cyt_P450_CS"/>
</dbReference>
<organism evidence="3 4">
    <name type="scientific">Nocardioides ginsengisoli</name>
    <dbReference type="NCBI Taxonomy" id="363868"/>
    <lineage>
        <taxon>Bacteria</taxon>
        <taxon>Bacillati</taxon>
        <taxon>Actinomycetota</taxon>
        <taxon>Actinomycetes</taxon>
        <taxon>Propionibacteriales</taxon>
        <taxon>Nocardioidaceae</taxon>
        <taxon>Nocardioides</taxon>
    </lineage>
</organism>
<keyword evidence="2" id="KW-0503">Monooxygenase</keyword>
<evidence type="ECO:0000313" key="3">
    <source>
        <dbReference type="EMBL" id="MFD1249199.1"/>
    </source>
</evidence>
<dbReference type="EMBL" id="JBHTLX010000020">
    <property type="protein sequence ID" value="MFD1249199.1"/>
    <property type="molecule type" value="Genomic_DNA"/>
</dbReference>
<gene>
    <name evidence="3" type="ORF">ACFQ3F_15485</name>
</gene>
<keyword evidence="4" id="KW-1185">Reference proteome</keyword>
<comment type="similarity">
    <text evidence="1 2">Belongs to the cytochrome P450 family.</text>
</comment>
<dbReference type="RefSeq" id="WP_367921794.1">
    <property type="nucleotide sequence ID" value="NZ_BAABAC010000049.1"/>
</dbReference>
<evidence type="ECO:0000313" key="4">
    <source>
        <dbReference type="Proteomes" id="UP001597229"/>
    </source>
</evidence>
<keyword evidence="2" id="KW-0479">Metal-binding</keyword>
<keyword evidence="2" id="KW-0408">Iron</keyword>
<dbReference type="Proteomes" id="UP001597229">
    <property type="component" value="Unassembled WGS sequence"/>
</dbReference>
<name>A0ABW3W2F9_9ACTN</name>
<dbReference type="Gene3D" id="1.10.630.10">
    <property type="entry name" value="Cytochrome P450"/>
    <property type="match status" value="1"/>
</dbReference>
<protein>
    <submittedName>
        <fullName evidence="3">Cytochrome P450</fullName>
    </submittedName>
</protein>
<evidence type="ECO:0000256" key="1">
    <source>
        <dbReference type="ARBA" id="ARBA00010617"/>
    </source>
</evidence>
<dbReference type="PANTHER" id="PTHR46696">
    <property type="entry name" value="P450, PUTATIVE (EUROFUNG)-RELATED"/>
    <property type="match status" value="1"/>
</dbReference>
<evidence type="ECO:0000256" key="2">
    <source>
        <dbReference type="RuleBase" id="RU000461"/>
    </source>
</evidence>
<proteinExistence type="inferred from homology"/>
<comment type="caution">
    <text evidence="3">The sequence shown here is derived from an EMBL/GenBank/DDBJ whole genome shotgun (WGS) entry which is preliminary data.</text>
</comment>
<dbReference type="SUPFAM" id="SSF48264">
    <property type="entry name" value="Cytochrome P450"/>
    <property type="match status" value="1"/>
</dbReference>
<dbReference type="InterPro" id="IPR036396">
    <property type="entry name" value="Cyt_P450_sf"/>
</dbReference>
<sequence length="404" mass="43787">MLHTFDVFDPALVDDPYPALARLRASDPVHRVAGTDVHLVTSWDLVQEVLAEPETYSSKLRSVLLRRADGSATTLPTDGGGAVEQVLATADDPSHKMHRGVVLATIGRRIRSLESSVSGQVDHLWSRHFADGGGDWARHMADRLPLVLVAELIGLAPDDVPDLLRWAYDSTEMLGGWVDGDRLGTTVQASLDLHAYLAERFDAALDRPGDDLMGELALACQIDDLDVDTAVLILLQLVGAGGESTAGLVGTAARRLATDSCLQNLLRRQPDLIDPFLDECLRLESPFRGHYRHVAARTTLGGVELPAGSTLLLLWGAANRDPARFEEPDTLDLGRTGIRQHLAFGRGIHFCVGSALARLEATVAIHALLSRTTSIRLDGDEADAAAWAPSIFVRRHTRLRLALS</sequence>
<dbReference type="Pfam" id="PF00067">
    <property type="entry name" value="p450"/>
    <property type="match status" value="1"/>
</dbReference>
<dbReference type="InterPro" id="IPR001128">
    <property type="entry name" value="Cyt_P450"/>
</dbReference>
<reference evidence="4" key="1">
    <citation type="journal article" date="2019" name="Int. J. Syst. Evol. Microbiol.">
        <title>The Global Catalogue of Microorganisms (GCM) 10K type strain sequencing project: providing services to taxonomists for standard genome sequencing and annotation.</title>
        <authorList>
            <consortium name="The Broad Institute Genomics Platform"/>
            <consortium name="The Broad Institute Genome Sequencing Center for Infectious Disease"/>
            <person name="Wu L."/>
            <person name="Ma J."/>
        </authorList>
    </citation>
    <scope>NUCLEOTIDE SEQUENCE [LARGE SCALE GENOMIC DNA]</scope>
    <source>
        <strain evidence="4">CCUG 52478</strain>
    </source>
</reference>
<keyword evidence="2" id="KW-0560">Oxidoreductase</keyword>
<accession>A0ABW3W2F9</accession>
<dbReference type="PRINTS" id="PR00359">
    <property type="entry name" value="BP450"/>
</dbReference>
<dbReference type="InterPro" id="IPR002397">
    <property type="entry name" value="Cyt_P450_B"/>
</dbReference>
<keyword evidence="2" id="KW-0349">Heme</keyword>